<gene>
    <name evidence="1" type="ORF">CCGE525_25810</name>
</gene>
<dbReference type="EMBL" id="CP032695">
    <property type="protein sequence ID" value="AYG62240.1"/>
    <property type="molecule type" value="Genomic_DNA"/>
</dbReference>
<accession>A0A387FSK7</accession>
<reference evidence="1 2" key="1">
    <citation type="submission" date="2018-10" db="EMBL/GenBank/DDBJ databases">
        <title>Rhizobium etli, R. leguminosarum and a new Rhizobium genospecies from Phaseolus dumosus.</title>
        <authorList>
            <person name="Ramirez-Puebla S.T."/>
            <person name="Rogel-Hernandez M.A."/>
            <person name="Guerrero G."/>
            <person name="Ormeno-Orrillo E."/>
            <person name="Martinez-Romero J.C."/>
            <person name="Negrete-Yankelevich S."/>
            <person name="Martinez-Romero E."/>
        </authorList>
    </citation>
    <scope>NUCLEOTIDE SEQUENCE [LARGE SCALE GENOMIC DNA]</scope>
    <source>
        <strain evidence="1 2">CCGE525</strain>
        <plasmid evidence="2">prccge525c</plasmid>
    </source>
</reference>
<name>A0A387FSK7_9HYPH</name>
<dbReference type="OrthoDB" id="8371616at2"/>
<sequence>MQWVKQSMSAKRSTYLSRVESSYFSRKWYRREVRLFCSLLFTAKWMRQAQIQRCLMTDISEGGASLRIGKSRVPDHVYLVLGSFDYVIGGVVVERQGGTLHVCFVKELTPYFVNRLSRIQSPFATLGSLTRRSTFPETPQSQSPLSVVPEKE</sequence>
<evidence type="ECO:0000313" key="2">
    <source>
        <dbReference type="Proteomes" id="UP000282195"/>
    </source>
</evidence>
<organism evidence="1 2">
    <name type="scientific">Rhizobium jaguaris</name>
    <dbReference type="NCBI Taxonomy" id="1312183"/>
    <lineage>
        <taxon>Bacteria</taxon>
        <taxon>Pseudomonadati</taxon>
        <taxon>Pseudomonadota</taxon>
        <taxon>Alphaproteobacteria</taxon>
        <taxon>Hyphomicrobiales</taxon>
        <taxon>Rhizobiaceae</taxon>
        <taxon>Rhizobium/Agrobacterium group</taxon>
        <taxon>Rhizobium</taxon>
    </lineage>
</organism>
<dbReference type="KEGG" id="rjg:CCGE525_25810"/>
<evidence type="ECO:0008006" key="3">
    <source>
        <dbReference type="Google" id="ProtNLM"/>
    </source>
</evidence>
<protein>
    <recommendedName>
        <fullName evidence="3">PilZ domain-containing protein</fullName>
    </recommendedName>
</protein>
<proteinExistence type="predicted"/>
<evidence type="ECO:0000313" key="1">
    <source>
        <dbReference type="EMBL" id="AYG62240.1"/>
    </source>
</evidence>
<keyword evidence="1" id="KW-0614">Plasmid</keyword>
<dbReference type="AlphaFoldDB" id="A0A387FSK7"/>
<keyword evidence="2" id="KW-1185">Reference proteome</keyword>
<dbReference type="Proteomes" id="UP000282195">
    <property type="component" value="Plasmid pRCCGE525c"/>
</dbReference>
<geneLocation type="plasmid" evidence="2">
    <name>prccge525c</name>
</geneLocation>